<dbReference type="PANTHER" id="PTHR22845:SF5">
    <property type="entry name" value="APOPTOTIC PROTEASE-ACTIVATING FACTOR 1"/>
    <property type="match status" value="1"/>
</dbReference>
<name>A0A0C3ADS7_SERVB</name>
<proteinExistence type="predicted"/>
<dbReference type="PANTHER" id="PTHR22845">
    <property type="entry name" value="APOPTOTIC PROTEASE-ACTIVATING FACTOR 1"/>
    <property type="match status" value="1"/>
</dbReference>
<dbReference type="STRING" id="933852.A0A0C3ADS7"/>
<reference evidence="1 2" key="1">
    <citation type="submission" date="2014-04" db="EMBL/GenBank/DDBJ databases">
        <authorList>
            <consortium name="DOE Joint Genome Institute"/>
            <person name="Kuo A."/>
            <person name="Zuccaro A."/>
            <person name="Kohler A."/>
            <person name="Nagy L.G."/>
            <person name="Floudas D."/>
            <person name="Copeland A."/>
            <person name="Barry K.W."/>
            <person name="Cichocki N."/>
            <person name="Veneault-Fourrey C."/>
            <person name="LaButti K."/>
            <person name="Lindquist E.A."/>
            <person name="Lipzen A."/>
            <person name="Lundell T."/>
            <person name="Morin E."/>
            <person name="Murat C."/>
            <person name="Sun H."/>
            <person name="Tunlid A."/>
            <person name="Henrissat B."/>
            <person name="Grigoriev I.V."/>
            <person name="Hibbett D.S."/>
            <person name="Martin F."/>
            <person name="Nordberg H.P."/>
            <person name="Cantor M.N."/>
            <person name="Hua S.X."/>
        </authorList>
    </citation>
    <scope>NUCLEOTIDE SEQUENCE [LARGE SCALE GENOMIC DNA]</scope>
    <source>
        <strain evidence="1 2">MAFF 305830</strain>
    </source>
</reference>
<organism evidence="1 2">
    <name type="scientific">Serendipita vermifera MAFF 305830</name>
    <dbReference type="NCBI Taxonomy" id="933852"/>
    <lineage>
        <taxon>Eukaryota</taxon>
        <taxon>Fungi</taxon>
        <taxon>Dikarya</taxon>
        <taxon>Basidiomycota</taxon>
        <taxon>Agaricomycotina</taxon>
        <taxon>Agaricomycetes</taxon>
        <taxon>Sebacinales</taxon>
        <taxon>Serendipitaceae</taxon>
        <taxon>Serendipita</taxon>
    </lineage>
</organism>
<evidence type="ECO:0000313" key="2">
    <source>
        <dbReference type="Proteomes" id="UP000054097"/>
    </source>
</evidence>
<dbReference type="InterPro" id="IPR027417">
    <property type="entry name" value="P-loop_NTPase"/>
</dbReference>
<evidence type="ECO:0008006" key="3">
    <source>
        <dbReference type="Google" id="ProtNLM"/>
    </source>
</evidence>
<dbReference type="HOGENOM" id="CLU_000288_125_0_1"/>
<evidence type="ECO:0000313" key="1">
    <source>
        <dbReference type="EMBL" id="KIM22800.1"/>
    </source>
</evidence>
<gene>
    <name evidence="1" type="ORF">M408DRAFT_46729</name>
</gene>
<dbReference type="Gene3D" id="3.40.50.300">
    <property type="entry name" value="P-loop containing nucleotide triphosphate hydrolases"/>
    <property type="match status" value="1"/>
</dbReference>
<dbReference type="SUPFAM" id="SSF52540">
    <property type="entry name" value="P-loop containing nucleoside triphosphate hydrolases"/>
    <property type="match status" value="1"/>
</dbReference>
<dbReference type="OrthoDB" id="1658288at2759"/>
<sequence length="345" mass="38906">MGGCGKTQLVSYFLQEYATLFAETVYVDASSSSSIKADFQMWARALGSGHECDTWEDSLRILNNVPSRERWILILDNADDPNLRLDSFLPRNVSITVLITSRNRNLGNLSTTAHLELGEMTTDEALSAMMQAARRRSPLPEEEMGSALVLLNELGCLAVALVQAGTYCHQLSSTIGEIPHPYTFTQYLRLFKSHRSDLMKRAEPTSLDNYRRGVYTTLDLSYNVLPEGCRDVLHILSLFHYTDIPLAAFAQAAENGFEDSCCYHSRDNSHKTTISKLKSLLYKDMEWNELHLQEIVQTLRSFSLVIASSINNSLFLRLHPLVIAWSRDMDATIAKPYRAMAIQVL</sequence>
<dbReference type="AlphaFoldDB" id="A0A0C3ADS7"/>
<reference evidence="2" key="2">
    <citation type="submission" date="2015-01" db="EMBL/GenBank/DDBJ databases">
        <title>Evolutionary Origins and Diversification of the Mycorrhizal Mutualists.</title>
        <authorList>
            <consortium name="DOE Joint Genome Institute"/>
            <consortium name="Mycorrhizal Genomics Consortium"/>
            <person name="Kohler A."/>
            <person name="Kuo A."/>
            <person name="Nagy L.G."/>
            <person name="Floudas D."/>
            <person name="Copeland A."/>
            <person name="Barry K.W."/>
            <person name="Cichocki N."/>
            <person name="Veneault-Fourrey C."/>
            <person name="LaButti K."/>
            <person name="Lindquist E.A."/>
            <person name="Lipzen A."/>
            <person name="Lundell T."/>
            <person name="Morin E."/>
            <person name="Murat C."/>
            <person name="Riley R."/>
            <person name="Ohm R."/>
            <person name="Sun H."/>
            <person name="Tunlid A."/>
            <person name="Henrissat B."/>
            <person name="Grigoriev I.V."/>
            <person name="Hibbett D.S."/>
            <person name="Martin F."/>
        </authorList>
    </citation>
    <scope>NUCLEOTIDE SEQUENCE [LARGE SCALE GENOMIC DNA]</scope>
    <source>
        <strain evidence="2">MAFF 305830</strain>
    </source>
</reference>
<protein>
    <recommendedName>
        <fullName evidence="3">NB-ARC domain-containing protein</fullName>
    </recommendedName>
</protein>
<keyword evidence="2" id="KW-1185">Reference proteome</keyword>
<dbReference type="EMBL" id="KN824348">
    <property type="protein sequence ID" value="KIM22800.1"/>
    <property type="molecule type" value="Genomic_DNA"/>
</dbReference>
<accession>A0A0C3ADS7</accession>
<dbReference type="Proteomes" id="UP000054097">
    <property type="component" value="Unassembled WGS sequence"/>
</dbReference>
<feature type="non-terminal residue" evidence="1">
    <location>
        <position position="345"/>
    </location>
</feature>